<proteinExistence type="predicted"/>
<dbReference type="PROSITE" id="PS50943">
    <property type="entry name" value="HTH_CROC1"/>
    <property type="match status" value="1"/>
</dbReference>
<evidence type="ECO:0000313" key="3">
    <source>
        <dbReference type="Proteomes" id="UP000234345"/>
    </source>
</evidence>
<organism evidence="2 3">
    <name type="scientific">Xanthomonas campestris pv. phaseoli</name>
    <dbReference type="NCBI Taxonomy" id="317013"/>
    <lineage>
        <taxon>Bacteria</taxon>
        <taxon>Pseudomonadati</taxon>
        <taxon>Pseudomonadota</taxon>
        <taxon>Gammaproteobacteria</taxon>
        <taxon>Lysobacterales</taxon>
        <taxon>Lysobacteraceae</taxon>
        <taxon>Xanthomonas</taxon>
    </lineage>
</organism>
<protein>
    <recommendedName>
        <fullName evidence="1">HTH cro/C1-type domain-containing protein</fullName>
    </recommendedName>
</protein>
<dbReference type="Gene3D" id="1.10.260.40">
    <property type="entry name" value="lambda repressor-like DNA-binding domains"/>
    <property type="match status" value="1"/>
</dbReference>
<dbReference type="RefSeq" id="WP_145958259.1">
    <property type="nucleotide sequence ID" value="NZ_OCZC01000072.1"/>
</dbReference>
<dbReference type="SUPFAM" id="SSF47413">
    <property type="entry name" value="lambda repressor-like DNA-binding domains"/>
    <property type="match status" value="1"/>
</dbReference>
<evidence type="ECO:0000259" key="1">
    <source>
        <dbReference type="PROSITE" id="PS50943"/>
    </source>
</evidence>
<dbReference type="EMBL" id="OCZC01000072">
    <property type="protein sequence ID" value="SOO25331.1"/>
    <property type="molecule type" value="Genomic_DNA"/>
</dbReference>
<dbReference type="GO" id="GO:0003677">
    <property type="term" value="F:DNA binding"/>
    <property type="evidence" value="ECO:0007669"/>
    <property type="project" value="InterPro"/>
</dbReference>
<dbReference type="Proteomes" id="UP000234345">
    <property type="component" value="Unassembled WGS sequence"/>
</dbReference>
<evidence type="ECO:0000313" key="2">
    <source>
        <dbReference type="EMBL" id="SOO25331.1"/>
    </source>
</evidence>
<dbReference type="AlphaFoldDB" id="A0A7Z7J164"/>
<dbReference type="CDD" id="cd00093">
    <property type="entry name" value="HTH_XRE"/>
    <property type="match status" value="1"/>
</dbReference>
<reference evidence="2 3" key="1">
    <citation type="submission" date="2017-10" db="EMBL/GenBank/DDBJ databases">
        <authorList>
            <person name="Regsiter A."/>
            <person name="William W."/>
        </authorList>
    </citation>
    <scope>NUCLEOTIDE SEQUENCE [LARGE SCALE GENOMIC DNA]</scope>
    <source>
        <strain evidence="2 3">CFBP6991</strain>
    </source>
</reference>
<name>A0A7Z7J164_XANCH</name>
<dbReference type="InterPro" id="IPR010982">
    <property type="entry name" value="Lambda_DNA-bd_dom_sf"/>
</dbReference>
<dbReference type="Pfam" id="PF01381">
    <property type="entry name" value="HTH_3"/>
    <property type="match status" value="1"/>
</dbReference>
<sequence length="171" mass="18692">MRHIDLGMIGGRLAHIRGSMSQRSYAERLGIPLKTYQTYEQGKREPDLRTLEAIWDQGFDLHWLLFGSEEEGNKPLRGKGLVTDETADTSPSQPPRFESLTLAIQLAEEALDGGRLEPADYAQLVSLIHDALVNGLPSAQVLAFARPAARGIGETENGRRDVGGSGKKAAR</sequence>
<gene>
    <name evidence="2" type="ORF">XFF6991_450007</name>
</gene>
<accession>A0A7Z7J164</accession>
<feature type="domain" description="HTH cro/C1-type" evidence="1">
    <location>
        <begin position="20"/>
        <end position="54"/>
    </location>
</feature>
<comment type="caution">
    <text evidence="2">The sequence shown here is derived from an EMBL/GenBank/DDBJ whole genome shotgun (WGS) entry which is preliminary data.</text>
</comment>
<dbReference type="InterPro" id="IPR001387">
    <property type="entry name" value="Cro/C1-type_HTH"/>
</dbReference>